<comment type="caution">
    <text evidence="12">The sequence shown here is derived from an EMBL/GenBank/DDBJ whole genome shotgun (WGS) entry which is preliminary data.</text>
</comment>
<feature type="binding site" evidence="9">
    <location>
        <position position="104"/>
    </location>
    <ligand>
        <name>Zn(2+)</name>
        <dbReference type="ChEBI" id="CHEBI:29105"/>
    </ligand>
</feature>
<dbReference type="CDD" id="cd00067">
    <property type="entry name" value="GAL4"/>
    <property type="match status" value="1"/>
</dbReference>
<evidence type="ECO:0000313" key="12">
    <source>
        <dbReference type="EMBL" id="CAF9931734.1"/>
    </source>
</evidence>
<keyword evidence="4 9" id="KW-0862">Zinc</keyword>
<feature type="region of interest" description="Disordered" evidence="10">
    <location>
        <begin position="216"/>
        <end position="263"/>
    </location>
</feature>
<comment type="similarity">
    <text evidence="2">Belongs to the beta-class carbonic anhydrase family.</text>
</comment>
<protein>
    <recommendedName>
        <fullName evidence="11">Zn(2)-C6 fungal-type domain-containing protein</fullName>
    </recommendedName>
</protein>
<dbReference type="InterPro" id="IPR001765">
    <property type="entry name" value="Carbonic_anhydrase"/>
</dbReference>
<feature type="domain" description="Zn(2)-C6 fungal-type" evidence="11">
    <location>
        <begin position="268"/>
        <end position="301"/>
    </location>
</feature>
<dbReference type="AlphaFoldDB" id="A0A8H3IY05"/>
<comment type="subcellular location">
    <subcellularLocation>
        <location evidence="1">Nucleus</location>
    </subcellularLocation>
</comment>
<accession>A0A8H3IY05</accession>
<keyword evidence="7" id="KW-0804">Transcription</keyword>
<dbReference type="SMART" id="SM00066">
    <property type="entry name" value="GAL4"/>
    <property type="match status" value="1"/>
</dbReference>
<evidence type="ECO:0000256" key="4">
    <source>
        <dbReference type="ARBA" id="ARBA00022833"/>
    </source>
</evidence>
<dbReference type="SMART" id="SM00947">
    <property type="entry name" value="Pro_CA"/>
    <property type="match status" value="1"/>
</dbReference>
<dbReference type="Proteomes" id="UP000664169">
    <property type="component" value="Unassembled WGS sequence"/>
</dbReference>
<evidence type="ECO:0000256" key="10">
    <source>
        <dbReference type="SAM" id="MobiDB-lite"/>
    </source>
</evidence>
<dbReference type="GO" id="GO:0008270">
    <property type="term" value="F:zinc ion binding"/>
    <property type="evidence" value="ECO:0007669"/>
    <property type="project" value="InterPro"/>
</dbReference>
<keyword evidence="8" id="KW-0539">Nucleus</keyword>
<evidence type="ECO:0000256" key="8">
    <source>
        <dbReference type="ARBA" id="ARBA00023242"/>
    </source>
</evidence>
<gene>
    <name evidence="12" type="ORF">GOMPHAMPRED_006386</name>
</gene>
<dbReference type="Pfam" id="PF04082">
    <property type="entry name" value="Fungal_trans"/>
    <property type="match status" value="1"/>
</dbReference>
<dbReference type="InterPro" id="IPR036874">
    <property type="entry name" value="Carbonic_anhydrase_sf"/>
</dbReference>
<evidence type="ECO:0000256" key="9">
    <source>
        <dbReference type="PIRSR" id="PIRSR601765-1"/>
    </source>
</evidence>
<evidence type="ECO:0000256" key="7">
    <source>
        <dbReference type="ARBA" id="ARBA00023163"/>
    </source>
</evidence>
<dbReference type="PANTHER" id="PTHR31845">
    <property type="entry name" value="FINGER DOMAIN PROTEIN, PUTATIVE-RELATED"/>
    <property type="match status" value="1"/>
</dbReference>
<evidence type="ECO:0000256" key="3">
    <source>
        <dbReference type="ARBA" id="ARBA00022723"/>
    </source>
</evidence>
<dbReference type="EMBL" id="CAJPDQ010000040">
    <property type="protein sequence ID" value="CAF9931734.1"/>
    <property type="molecule type" value="Genomic_DNA"/>
</dbReference>
<dbReference type="Pfam" id="PF00172">
    <property type="entry name" value="Zn_clus"/>
    <property type="match status" value="1"/>
</dbReference>
<dbReference type="Pfam" id="PF00484">
    <property type="entry name" value="Pro_CA"/>
    <property type="match status" value="1"/>
</dbReference>
<dbReference type="FunFam" id="4.10.240.10:FF:000003">
    <property type="entry name" value="C6 transcription factor (Leu3)"/>
    <property type="match status" value="1"/>
</dbReference>
<dbReference type="GO" id="GO:0006351">
    <property type="term" value="P:DNA-templated transcription"/>
    <property type="evidence" value="ECO:0007669"/>
    <property type="project" value="InterPro"/>
</dbReference>
<dbReference type="PROSITE" id="PS00463">
    <property type="entry name" value="ZN2_CY6_FUNGAL_1"/>
    <property type="match status" value="1"/>
</dbReference>
<evidence type="ECO:0000256" key="5">
    <source>
        <dbReference type="ARBA" id="ARBA00023015"/>
    </source>
</evidence>
<dbReference type="Gene3D" id="3.40.1050.10">
    <property type="entry name" value="Carbonic anhydrase"/>
    <property type="match status" value="1"/>
</dbReference>
<reference evidence="12" key="1">
    <citation type="submission" date="2021-03" db="EMBL/GenBank/DDBJ databases">
        <authorList>
            <person name="Tagirdzhanova G."/>
        </authorList>
    </citation>
    <scope>NUCLEOTIDE SEQUENCE</scope>
</reference>
<dbReference type="GO" id="GO:0004089">
    <property type="term" value="F:carbonate dehydratase activity"/>
    <property type="evidence" value="ECO:0007669"/>
    <property type="project" value="InterPro"/>
</dbReference>
<dbReference type="OrthoDB" id="2341546at2759"/>
<feature type="binding site" evidence="9">
    <location>
        <position position="101"/>
    </location>
    <ligand>
        <name>Zn(2+)</name>
        <dbReference type="ChEBI" id="CHEBI:29105"/>
    </ligand>
</feature>
<keyword evidence="6" id="KW-0238">DNA-binding</keyword>
<evidence type="ECO:0000259" key="11">
    <source>
        <dbReference type="PROSITE" id="PS50048"/>
    </source>
</evidence>
<dbReference type="InterPro" id="IPR007219">
    <property type="entry name" value="XnlR_reg_dom"/>
</dbReference>
<dbReference type="InterPro" id="IPR051089">
    <property type="entry name" value="prtT"/>
</dbReference>
<dbReference type="SUPFAM" id="SSF57701">
    <property type="entry name" value="Zn2/Cys6 DNA-binding domain"/>
    <property type="match status" value="1"/>
</dbReference>
<dbReference type="Gene3D" id="4.10.240.10">
    <property type="entry name" value="Zn(2)-C6 fungal-type DNA-binding domain"/>
    <property type="match status" value="1"/>
</dbReference>
<evidence type="ECO:0000256" key="2">
    <source>
        <dbReference type="ARBA" id="ARBA00006217"/>
    </source>
</evidence>
<feature type="compositionally biased region" description="Polar residues" evidence="10">
    <location>
        <begin position="334"/>
        <end position="351"/>
    </location>
</feature>
<organism evidence="12 13">
    <name type="scientific">Gomphillus americanus</name>
    <dbReference type="NCBI Taxonomy" id="1940652"/>
    <lineage>
        <taxon>Eukaryota</taxon>
        <taxon>Fungi</taxon>
        <taxon>Dikarya</taxon>
        <taxon>Ascomycota</taxon>
        <taxon>Pezizomycotina</taxon>
        <taxon>Lecanoromycetes</taxon>
        <taxon>OSLEUM clade</taxon>
        <taxon>Ostropomycetidae</taxon>
        <taxon>Ostropales</taxon>
        <taxon>Graphidaceae</taxon>
        <taxon>Gomphilloideae</taxon>
        <taxon>Gomphillus</taxon>
    </lineage>
</organism>
<evidence type="ECO:0000256" key="6">
    <source>
        <dbReference type="ARBA" id="ARBA00023125"/>
    </source>
</evidence>
<keyword evidence="3 9" id="KW-0479">Metal-binding</keyword>
<feature type="compositionally biased region" description="Low complexity" evidence="10">
    <location>
        <begin position="224"/>
        <end position="238"/>
    </location>
</feature>
<dbReference type="PANTHER" id="PTHR31845:SF21">
    <property type="entry name" value="REGULATORY PROTEIN LEU3"/>
    <property type="match status" value="1"/>
</dbReference>
<dbReference type="GO" id="GO:0005634">
    <property type="term" value="C:nucleus"/>
    <property type="evidence" value="ECO:0007669"/>
    <property type="project" value="UniProtKB-SubCell"/>
</dbReference>
<dbReference type="InterPro" id="IPR001138">
    <property type="entry name" value="Zn2Cys6_DnaBD"/>
</dbReference>
<dbReference type="GO" id="GO:0001216">
    <property type="term" value="F:DNA-binding transcription activator activity"/>
    <property type="evidence" value="ECO:0007669"/>
    <property type="project" value="UniProtKB-ARBA"/>
</dbReference>
<comment type="cofactor">
    <cofactor evidence="9">
        <name>Zn(2+)</name>
        <dbReference type="ChEBI" id="CHEBI:29105"/>
    </cofactor>
    <text evidence="9">Binds 1 zinc ion per subunit.</text>
</comment>
<evidence type="ECO:0000313" key="13">
    <source>
        <dbReference type="Proteomes" id="UP000664169"/>
    </source>
</evidence>
<keyword evidence="5" id="KW-0805">Transcription regulation</keyword>
<evidence type="ECO:0000256" key="1">
    <source>
        <dbReference type="ARBA" id="ARBA00004123"/>
    </source>
</evidence>
<feature type="binding site" evidence="9">
    <location>
        <position position="47"/>
    </location>
    <ligand>
        <name>Zn(2+)</name>
        <dbReference type="ChEBI" id="CHEBI:29105"/>
    </ligand>
</feature>
<sequence length="939" mass="104664">MAISLDIDTLMARNIKYAQSHQAIPYFSDMRALNLPPLTTVIVTCADPRVHPERFLNLNPGEAIVFRVVGGRINQFVIREMLALDSFLGHGQLQNLMIVHHTDCGASHFTSDGIKKEISSRHPQRQAEIAEWKTGAFDGLSLADSVSADIDLVKADRMISEGMKANTKTLSHRVRLVTALSPEGIQAGYSTIFMKSSNAVHRKVNGTANHVKVETINGTANPLSPSSPVRPSTSSSRRGYITADSYGNSPASPSVEERAEGRSGAKRACNECRQQKLRCDVQQDPYVACTRCRKTKIECRIDANFRRVGKRKRNAEMEQELEQLRKKLAEHEATNGSSPLRQRDSVGTSSRIQDHPESHDAIVSLMDMRRGSAGVKENRARKLEDVLLSGDQLQDIFEIFFRCYRPYQPLVDPGRPPNWYYEASPLLFWVVVSIGARHYEADPSLLSRLKQPLSRLLWSTIANVPQNFYVVKALCLLCVWPLPVSSTSSDMTMMIVGLMIQIARQIGLHRPSQAQDFSKFKVELIEEEIRDRVKTWAACNVIAQRVGTGYGQPALSNYDWTLATINGPGSEARPGGYTLPQEMNARLRIEQYVNQVTNALYNNSSDPVGLAPEQGKSSLVSVLVKSLEDLKQSFKDSAETSDMNLLYIRAAALHLRLTVFFDSTSTPYYDQYLQQLWLAIVEFVEHAMALKTDDGELIIRYTTNYIQQMLTAAGFALLKLLNSPFAQHVDFGYGQTLFSRVIETIRMICVSSHDLPCRMAEVLLQLWKVGDVGKRSIGSLPESLDYSLQLKVRCRMSMSLIYDSVWRWREEFKSEGYAKLEAALDNPTKPDLSLVESSVAMSSSQTPMLTVSTTAPLTFSRETTMETTLAPSLAPAPFSVSRSSSPAFLLNNFTTEWENEVFDPISWTLDGHVGLPYPLGMAPSGGSLSDFDSSNLLGL</sequence>
<dbReference type="GO" id="GO:0000981">
    <property type="term" value="F:DNA-binding transcription factor activity, RNA polymerase II-specific"/>
    <property type="evidence" value="ECO:0007669"/>
    <property type="project" value="InterPro"/>
</dbReference>
<name>A0A8H3IY05_9LECA</name>
<feature type="region of interest" description="Disordered" evidence="10">
    <location>
        <begin position="330"/>
        <end position="357"/>
    </location>
</feature>
<dbReference type="GO" id="GO:0000976">
    <property type="term" value="F:transcription cis-regulatory region binding"/>
    <property type="evidence" value="ECO:0007669"/>
    <property type="project" value="TreeGrafter"/>
</dbReference>
<keyword evidence="13" id="KW-1185">Reference proteome</keyword>
<dbReference type="CDD" id="cd12148">
    <property type="entry name" value="fungal_TF_MHR"/>
    <property type="match status" value="1"/>
</dbReference>
<dbReference type="InterPro" id="IPR036864">
    <property type="entry name" value="Zn2-C6_fun-type_DNA-bd_sf"/>
</dbReference>
<proteinExistence type="inferred from homology"/>
<dbReference type="SUPFAM" id="SSF53056">
    <property type="entry name" value="beta-carbonic anhydrase, cab"/>
    <property type="match status" value="1"/>
</dbReference>
<dbReference type="PROSITE" id="PS50048">
    <property type="entry name" value="ZN2_CY6_FUNGAL_2"/>
    <property type="match status" value="1"/>
</dbReference>
<feature type="binding site" evidence="9">
    <location>
        <position position="45"/>
    </location>
    <ligand>
        <name>Zn(2+)</name>
        <dbReference type="ChEBI" id="CHEBI:29105"/>
    </ligand>
</feature>